<gene>
    <name evidence="1" type="ORF">K493DRAFT_314994</name>
</gene>
<comment type="caution">
    <text evidence="1">The sequence shown here is derived from an EMBL/GenBank/DDBJ whole genome shotgun (WGS) entry which is preliminary data.</text>
</comment>
<proteinExistence type="predicted"/>
<dbReference type="Proteomes" id="UP000193498">
    <property type="component" value="Unassembled WGS sequence"/>
</dbReference>
<protein>
    <recommendedName>
        <fullName evidence="3">AMP-dependent synthetase/ligase domain-containing protein</fullName>
    </recommendedName>
</protein>
<evidence type="ECO:0000313" key="1">
    <source>
        <dbReference type="EMBL" id="ORX95415.1"/>
    </source>
</evidence>
<dbReference type="GO" id="GO:0044550">
    <property type="term" value="P:secondary metabolite biosynthetic process"/>
    <property type="evidence" value="ECO:0007669"/>
    <property type="project" value="TreeGrafter"/>
</dbReference>
<dbReference type="EMBL" id="MCFE01000176">
    <property type="protein sequence ID" value="ORX95415.1"/>
    <property type="molecule type" value="Genomic_DNA"/>
</dbReference>
<organism evidence="1 2">
    <name type="scientific">Basidiobolus meristosporus CBS 931.73</name>
    <dbReference type="NCBI Taxonomy" id="1314790"/>
    <lineage>
        <taxon>Eukaryota</taxon>
        <taxon>Fungi</taxon>
        <taxon>Fungi incertae sedis</taxon>
        <taxon>Zoopagomycota</taxon>
        <taxon>Entomophthoromycotina</taxon>
        <taxon>Basidiobolomycetes</taxon>
        <taxon>Basidiobolales</taxon>
        <taxon>Basidiobolaceae</taxon>
        <taxon>Basidiobolus</taxon>
    </lineage>
</organism>
<evidence type="ECO:0000313" key="2">
    <source>
        <dbReference type="Proteomes" id="UP000193498"/>
    </source>
</evidence>
<evidence type="ECO:0008006" key="3">
    <source>
        <dbReference type="Google" id="ProtNLM"/>
    </source>
</evidence>
<dbReference type="GO" id="GO:0031177">
    <property type="term" value="F:phosphopantetheine binding"/>
    <property type="evidence" value="ECO:0007669"/>
    <property type="project" value="TreeGrafter"/>
</dbReference>
<name>A0A1Y1YBW4_9FUNG</name>
<dbReference type="AlphaFoldDB" id="A0A1Y1YBW4"/>
<dbReference type="GO" id="GO:0043041">
    <property type="term" value="P:amino acid activation for nonribosomal peptide biosynthetic process"/>
    <property type="evidence" value="ECO:0007669"/>
    <property type="project" value="TreeGrafter"/>
</dbReference>
<dbReference type="OrthoDB" id="416786at2759"/>
<dbReference type="SUPFAM" id="SSF56801">
    <property type="entry name" value="Acetyl-CoA synthetase-like"/>
    <property type="match status" value="1"/>
</dbReference>
<dbReference type="PANTHER" id="PTHR45527">
    <property type="entry name" value="NONRIBOSOMAL PEPTIDE SYNTHETASE"/>
    <property type="match status" value="1"/>
</dbReference>
<accession>A0A1Y1YBW4</accession>
<dbReference type="InParanoid" id="A0A1Y1YBW4"/>
<reference evidence="1 2" key="1">
    <citation type="submission" date="2016-07" db="EMBL/GenBank/DDBJ databases">
        <title>Pervasive Adenine N6-methylation of Active Genes in Fungi.</title>
        <authorList>
            <consortium name="DOE Joint Genome Institute"/>
            <person name="Mondo S.J."/>
            <person name="Dannebaum R.O."/>
            <person name="Kuo R.C."/>
            <person name="Labutti K."/>
            <person name="Haridas S."/>
            <person name="Kuo A."/>
            <person name="Salamov A."/>
            <person name="Ahrendt S.R."/>
            <person name="Lipzen A."/>
            <person name="Sullivan W."/>
            <person name="Andreopoulos W.B."/>
            <person name="Clum A."/>
            <person name="Lindquist E."/>
            <person name="Daum C."/>
            <person name="Ramamoorthy G.K."/>
            <person name="Gryganskyi A."/>
            <person name="Culley D."/>
            <person name="Magnuson J.K."/>
            <person name="James T.Y."/>
            <person name="O'Malley M.A."/>
            <person name="Stajich J.E."/>
            <person name="Spatafora J.W."/>
            <person name="Visel A."/>
            <person name="Grigoriev I.V."/>
        </authorList>
    </citation>
    <scope>NUCLEOTIDE SEQUENCE [LARGE SCALE GENOMIC DNA]</scope>
    <source>
        <strain evidence="1 2">CBS 931.73</strain>
    </source>
</reference>
<dbReference type="PANTHER" id="PTHR45527:SF1">
    <property type="entry name" value="FATTY ACID SYNTHASE"/>
    <property type="match status" value="1"/>
</dbReference>
<dbReference type="Gene3D" id="3.40.50.980">
    <property type="match status" value="1"/>
</dbReference>
<sequence length="76" mass="8114">MAAKTNLLTDLPGVITFMHLTTSVAGLISPGDTPSIRKLNLGGEMMTQAVRNSWTSRVQHLNNAYGPTETAVCVTI</sequence>
<dbReference type="GO" id="GO:0005737">
    <property type="term" value="C:cytoplasm"/>
    <property type="evidence" value="ECO:0007669"/>
    <property type="project" value="TreeGrafter"/>
</dbReference>
<keyword evidence="2" id="KW-1185">Reference proteome</keyword>